<evidence type="ECO:0000313" key="1">
    <source>
        <dbReference type="EMBL" id="TDF93351.1"/>
    </source>
</evidence>
<gene>
    <name evidence="1" type="ORF">E1809_16005</name>
</gene>
<accession>A0A4R5KDH3</accession>
<sequence>MTAIYTWDGFTTMDGFGSHNAHVDWGGYWGKQGLQFLDRRAAQYGEELRPVLEPDRRRADLRQAADFDLELIEIRTLDGCPGLGRHCHDSLRDRWRRVRLA</sequence>
<dbReference type="Proteomes" id="UP000295511">
    <property type="component" value="Unassembled WGS sequence"/>
</dbReference>
<keyword evidence="2" id="KW-1185">Reference proteome</keyword>
<dbReference type="AlphaFoldDB" id="A0A4R5KDH3"/>
<evidence type="ECO:0000313" key="2">
    <source>
        <dbReference type="Proteomes" id="UP000295511"/>
    </source>
</evidence>
<organism evidence="1 2">
    <name type="scientific">Arthrobacter terricola</name>
    <dbReference type="NCBI Taxonomy" id="2547396"/>
    <lineage>
        <taxon>Bacteria</taxon>
        <taxon>Bacillati</taxon>
        <taxon>Actinomycetota</taxon>
        <taxon>Actinomycetes</taxon>
        <taxon>Micrococcales</taxon>
        <taxon>Micrococcaceae</taxon>
        <taxon>Arthrobacter</taxon>
    </lineage>
</organism>
<dbReference type="EMBL" id="SMRU01000019">
    <property type="protein sequence ID" value="TDF93351.1"/>
    <property type="molecule type" value="Genomic_DNA"/>
</dbReference>
<name>A0A4R5KDH3_9MICC</name>
<dbReference type="RefSeq" id="WP_133205239.1">
    <property type="nucleotide sequence ID" value="NZ_SMRU01000019.1"/>
</dbReference>
<protein>
    <submittedName>
        <fullName evidence="1">Uncharacterized protein</fullName>
    </submittedName>
</protein>
<proteinExistence type="predicted"/>
<comment type="caution">
    <text evidence="1">The sequence shown here is derived from an EMBL/GenBank/DDBJ whole genome shotgun (WGS) entry which is preliminary data.</text>
</comment>
<reference evidence="1 2" key="1">
    <citation type="submission" date="2019-03" db="EMBL/GenBank/DDBJ databases">
        <title>Whole genome sequence of Arthrobacter sp JH1-1.</title>
        <authorList>
            <person name="Trinh H.N."/>
        </authorList>
    </citation>
    <scope>NUCLEOTIDE SEQUENCE [LARGE SCALE GENOMIC DNA]</scope>
    <source>
        <strain evidence="1 2">JH1-1</strain>
    </source>
</reference>